<protein>
    <submittedName>
        <fullName evidence="2">Uncharacterized protein</fullName>
    </submittedName>
</protein>
<organism evidence="2 3">
    <name type="scientific">Microthlaspi erraticum</name>
    <dbReference type="NCBI Taxonomy" id="1685480"/>
    <lineage>
        <taxon>Eukaryota</taxon>
        <taxon>Viridiplantae</taxon>
        <taxon>Streptophyta</taxon>
        <taxon>Embryophyta</taxon>
        <taxon>Tracheophyta</taxon>
        <taxon>Spermatophyta</taxon>
        <taxon>Magnoliopsida</taxon>
        <taxon>eudicotyledons</taxon>
        <taxon>Gunneridae</taxon>
        <taxon>Pentapetalae</taxon>
        <taxon>rosids</taxon>
        <taxon>malvids</taxon>
        <taxon>Brassicales</taxon>
        <taxon>Brassicaceae</taxon>
        <taxon>Coluteocarpeae</taxon>
        <taxon>Microthlaspi</taxon>
    </lineage>
</organism>
<feature type="compositionally biased region" description="Basic and acidic residues" evidence="1">
    <location>
        <begin position="84"/>
        <end position="96"/>
    </location>
</feature>
<reference evidence="2" key="1">
    <citation type="submission" date="2020-01" db="EMBL/GenBank/DDBJ databases">
        <authorList>
            <person name="Mishra B."/>
        </authorList>
    </citation>
    <scope>NUCLEOTIDE SEQUENCE [LARGE SCALE GENOMIC DNA]</scope>
</reference>
<feature type="region of interest" description="Disordered" evidence="1">
    <location>
        <begin position="84"/>
        <end position="152"/>
    </location>
</feature>
<feature type="compositionally biased region" description="Basic and acidic residues" evidence="1">
    <location>
        <begin position="137"/>
        <end position="152"/>
    </location>
</feature>
<keyword evidence="3" id="KW-1185">Reference proteome</keyword>
<comment type="caution">
    <text evidence="2">The sequence shown here is derived from an EMBL/GenBank/DDBJ whole genome shotgun (WGS) entry which is preliminary data.</text>
</comment>
<evidence type="ECO:0000256" key="1">
    <source>
        <dbReference type="SAM" id="MobiDB-lite"/>
    </source>
</evidence>
<proteinExistence type="predicted"/>
<dbReference type="Proteomes" id="UP000467841">
    <property type="component" value="Unassembled WGS sequence"/>
</dbReference>
<feature type="compositionally biased region" description="Basic residues" evidence="1">
    <location>
        <begin position="107"/>
        <end position="122"/>
    </location>
</feature>
<gene>
    <name evidence="2" type="ORF">MERR_LOCUS46493</name>
</gene>
<dbReference type="AlphaFoldDB" id="A0A6D2LDN5"/>
<evidence type="ECO:0000313" key="2">
    <source>
        <dbReference type="EMBL" id="CAA7059257.1"/>
    </source>
</evidence>
<dbReference type="EMBL" id="CACVBM020001762">
    <property type="protein sequence ID" value="CAA7059257.1"/>
    <property type="molecule type" value="Genomic_DNA"/>
</dbReference>
<sequence>MRHGIVFGNYRDRIPDWKRYFFFVKISKASVGNFKSEQIKTDWVSSPDPLRRARPSTALKNKFNALRDLSHRIWPEVVEKLEREKRERKERKEGRSKPAVPATPISRLRRGGHHLRLRKRFQKGWSSSSPSFDRDDDASRRESAPSRRDDDVMTPRRYLAGFGRRSSLLLAMTVLRLSEGGLGEMNR</sequence>
<dbReference type="OrthoDB" id="1093811at2759"/>
<accession>A0A6D2LDN5</accession>
<name>A0A6D2LDN5_9BRAS</name>
<evidence type="ECO:0000313" key="3">
    <source>
        <dbReference type="Proteomes" id="UP000467841"/>
    </source>
</evidence>